<name>A0A4U5NYM0_STECR</name>
<evidence type="ECO:0000313" key="2">
    <source>
        <dbReference type="EMBL" id="TKR88632.1"/>
    </source>
</evidence>
<accession>A0A4U5NYM0</accession>
<dbReference type="EMBL" id="AZBU02000003">
    <property type="protein sequence ID" value="TKR88632.1"/>
    <property type="molecule type" value="Genomic_DNA"/>
</dbReference>
<reference evidence="2 3" key="2">
    <citation type="journal article" date="2019" name="G3 (Bethesda)">
        <title>Hybrid Assembly of the Genome of the Entomopathogenic Nematode Steinernema carpocapsae Identifies the X-Chromosome.</title>
        <authorList>
            <person name="Serra L."/>
            <person name="Macchietto M."/>
            <person name="Macias-Munoz A."/>
            <person name="McGill C.J."/>
            <person name="Rodriguez I.M."/>
            <person name="Rodriguez B."/>
            <person name="Murad R."/>
            <person name="Mortazavi A."/>
        </authorList>
    </citation>
    <scope>NUCLEOTIDE SEQUENCE [LARGE SCALE GENOMIC DNA]</scope>
    <source>
        <strain evidence="2 3">ALL</strain>
    </source>
</reference>
<feature type="region of interest" description="Disordered" evidence="1">
    <location>
        <begin position="1"/>
        <end position="39"/>
    </location>
</feature>
<evidence type="ECO:0000313" key="3">
    <source>
        <dbReference type="Proteomes" id="UP000298663"/>
    </source>
</evidence>
<gene>
    <name evidence="2" type="ORF">L596_012841</name>
</gene>
<dbReference type="AlphaFoldDB" id="A0A4U5NYM0"/>
<reference evidence="2 3" key="1">
    <citation type="journal article" date="2015" name="Genome Biol.">
        <title>Comparative genomics of Steinernema reveals deeply conserved gene regulatory networks.</title>
        <authorList>
            <person name="Dillman A.R."/>
            <person name="Macchietto M."/>
            <person name="Porter C.F."/>
            <person name="Rogers A."/>
            <person name="Williams B."/>
            <person name="Antoshechkin I."/>
            <person name="Lee M.M."/>
            <person name="Goodwin Z."/>
            <person name="Lu X."/>
            <person name="Lewis E.E."/>
            <person name="Goodrich-Blair H."/>
            <person name="Stock S.P."/>
            <person name="Adams B.J."/>
            <person name="Sternberg P.W."/>
            <person name="Mortazavi A."/>
        </authorList>
    </citation>
    <scope>NUCLEOTIDE SEQUENCE [LARGE SCALE GENOMIC DNA]</scope>
    <source>
        <strain evidence="2 3">ALL</strain>
    </source>
</reference>
<dbReference type="Gene3D" id="1.10.510.10">
    <property type="entry name" value="Transferase(Phosphotransferase) domain 1"/>
    <property type="match status" value="1"/>
</dbReference>
<dbReference type="Proteomes" id="UP000298663">
    <property type="component" value="Unassembled WGS sequence"/>
</dbReference>
<comment type="caution">
    <text evidence="2">The sequence shown here is derived from an EMBL/GenBank/DDBJ whole genome shotgun (WGS) entry which is preliminary data.</text>
</comment>
<protein>
    <submittedName>
        <fullName evidence="2">Uncharacterized protein</fullName>
    </submittedName>
</protein>
<evidence type="ECO:0000256" key="1">
    <source>
        <dbReference type="SAM" id="MobiDB-lite"/>
    </source>
</evidence>
<organism evidence="2 3">
    <name type="scientific">Steinernema carpocapsae</name>
    <name type="common">Entomopathogenic nematode</name>
    <dbReference type="NCBI Taxonomy" id="34508"/>
    <lineage>
        <taxon>Eukaryota</taxon>
        <taxon>Metazoa</taxon>
        <taxon>Ecdysozoa</taxon>
        <taxon>Nematoda</taxon>
        <taxon>Chromadorea</taxon>
        <taxon>Rhabditida</taxon>
        <taxon>Tylenchina</taxon>
        <taxon>Panagrolaimomorpha</taxon>
        <taxon>Strongyloidoidea</taxon>
        <taxon>Steinernematidae</taxon>
        <taxon>Steinernema</taxon>
    </lineage>
</organism>
<dbReference type="STRING" id="34508.A0A4U5NYM0"/>
<keyword evidence="3" id="KW-1185">Reference proteome</keyword>
<sequence>MVNENNLKSAPAVHHSVKNKDFENQTKSSRFKNASPKRKHVRRGGFGHFLWVFSGDPRPEREAECAMRLYTAKELLKPFCQIEQEGVVSADEALLGDFGMVRFRLSSLTEHYKLQLKYEKNWLRFRLLKTDVAVLIQAKGHPPERVHRKRLPQLQPDSPLLSRNVPRDALREARMVLSKLPKPILIPNSRKRRHQMPFLDTVQLCDRCNHFQLDHVFADDLESWFYMACDPWTKEADKDKAPRAKEDFMTAEKSFKEALKWCPNLPPEFIDVLYYVNSVSGEFVVPQTGFVHKVIEKVQKRLKLQEEAPFPWCKDVVT</sequence>
<proteinExistence type="predicted"/>